<sequence length="51" mass="5679">MTKKKNSSNDGVIPSVGKNFAKPNNSTNTGTSDYNYTNKEILQRQNPNSFK</sequence>
<comment type="caution">
    <text evidence="2">The sequence shown here is derived from an EMBL/GenBank/DDBJ whole genome shotgun (WGS) entry which is preliminary data.</text>
</comment>
<evidence type="ECO:0000256" key="1">
    <source>
        <dbReference type="SAM" id="MobiDB-lite"/>
    </source>
</evidence>
<proteinExistence type="predicted"/>
<gene>
    <name evidence="2" type="ORF">H7E68_01830</name>
</gene>
<evidence type="ECO:0000313" key="2">
    <source>
        <dbReference type="EMBL" id="MBB6713472.1"/>
    </source>
</evidence>
<organism evidence="2 3">
    <name type="scientific">Clostridium gasigenes</name>
    <dbReference type="NCBI Taxonomy" id="94869"/>
    <lineage>
        <taxon>Bacteria</taxon>
        <taxon>Bacillati</taxon>
        <taxon>Bacillota</taxon>
        <taxon>Clostridia</taxon>
        <taxon>Eubacteriales</taxon>
        <taxon>Clostridiaceae</taxon>
        <taxon>Clostridium</taxon>
    </lineage>
</organism>
<evidence type="ECO:0000313" key="3">
    <source>
        <dbReference type="Proteomes" id="UP000585258"/>
    </source>
</evidence>
<name>A0A7X0RBW8_9CLOT</name>
<dbReference type="RefSeq" id="WP_167867350.1">
    <property type="nucleotide sequence ID" value="NZ_CP071376.1"/>
</dbReference>
<dbReference type="Proteomes" id="UP000585258">
    <property type="component" value="Unassembled WGS sequence"/>
</dbReference>
<feature type="compositionally biased region" description="Polar residues" evidence="1">
    <location>
        <begin position="22"/>
        <end position="51"/>
    </location>
</feature>
<reference evidence="2 3" key="1">
    <citation type="submission" date="2020-08" db="EMBL/GenBank/DDBJ databases">
        <title>Clostridia isolated from Swiss meat.</title>
        <authorList>
            <person name="Wambui J."/>
            <person name="Stevens M.J.A."/>
            <person name="Stephan R."/>
        </authorList>
    </citation>
    <scope>NUCLEOTIDE SEQUENCE [LARGE SCALE GENOMIC DNA]</scope>
    <source>
        <strain evidence="2 3">CM001</strain>
    </source>
</reference>
<dbReference type="GeneID" id="65309775"/>
<dbReference type="AlphaFoldDB" id="A0A7X0RBW8"/>
<protein>
    <submittedName>
        <fullName evidence="2">Uncharacterized protein</fullName>
    </submittedName>
</protein>
<accession>A0A7X0RBW8</accession>
<dbReference type="EMBL" id="JACKWY010000001">
    <property type="protein sequence ID" value="MBB6713472.1"/>
    <property type="molecule type" value="Genomic_DNA"/>
</dbReference>
<feature type="region of interest" description="Disordered" evidence="1">
    <location>
        <begin position="1"/>
        <end position="51"/>
    </location>
</feature>